<keyword evidence="6 8" id="KW-0408">Iron</keyword>
<evidence type="ECO:0000256" key="5">
    <source>
        <dbReference type="ARBA" id="ARBA00023002"/>
    </source>
</evidence>
<dbReference type="AlphaFoldDB" id="A0A7J6DNT6"/>
<dbReference type="PRINTS" id="PR00463">
    <property type="entry name" value="EP450I"/>
</dbReference>
<evidence type="ECO:0000256" key="8">
    <source>
        <dbReference type="PIRSR" id="PIRSR602401-1"/>
    </source>
</evidence>
<dbReference type="InterPro" id="IPR001128">
    <property type="entry name" value="Cyt_P450"/>
</dbReference>
<name>A0A7J6DNT6_CANSA</name>
<dbReference type="CDD" id="cd11072">
    <property type="entry name" value="CYP71-like"/>
    <property type="match status" value="1"/>
</dbReference>
<gene>
    <name evidence="11" type="ORF">G4B88_015383</name>
</gene>
<keyword evidence="4 8" id="KW-0479">Metal-binding</keyword>
<dbReference type="GO" id="GO:0020037">
    <property type="term" value="F:heme binding"/>
    <property type="evidence" value="ECO:0007669"/>
    <property type="project" value="InterPro"/>
</dbReference>
<sequence>MELLLPSFSTIFSFFMFLFMLVKIFKKITKPRNLALTLPPGPWKLPFVGNMHQLLGSLPHQIFRDLANKYGPFMYLKIGQVPTIVVSSPEFAKEVMRTHDTIFASRPQTLFANIMLYGCTDMAFSPYGEYWRQLRKICMQELLNIARVQSFRPIREQELLNLMEDKIIGKSKCSAQSLLAGDSLIYRQSVHNDCNGYKDSCQSTRARVQSFRPIREQELLNLMEWIASNVGLGIDLSERIQKSTHGITSRAAFGKKSKDHDEFISIMEESLTFAAGFEFTDLFPSLNFIDLISPARSKLEKLKQRAERIIENIIEEHIEKNKSPLKAGGESETHADFVDVLLKFHAKDDLGFSLTRGETSATTIDWAMAELVRKVFSKRGRVDEAEVTNMRYLKSIVKETLRLHSPVPLLLPRESTEKCEINGYEIPVKTRIVVNAWAMGRDPKYWTEPDSFIPERFLDSSIDFKGNNFEYIPFGAGRRICPGISFGLINVELPLAYLLYHFDWKLPNGMKHEDLDMTELLGITVRRKEHLHLIPIAYDISCVEKSQGG</sequence>
<evidence type="ECO:0000256" key="10">
    <source>
        <dbReference type="SAM" id="Phobius"/>
    </source>
</evidence>
<evidence type="ECO:0000256" key="1">
    <source>
        <dbReference type="ARBA" id="ARBA00001971"/>
    </source>
</evidence>
<evidence type="ECO:0000256" key="6">
    <source>
        <dbReference type="ARBA" id="ARBA00023004"/>
    </source>
</evidence>
<keyword evidence="10" id="KW-0472">Membrane</keyword>
<evidence type="ECO:0000256" key="4">
    <source>
        <dbReference type="ARBA" id="ARBA00022723"/>
    </source>
</evidence>
<dbReference type="PRINTS" id="PR00385">
    <property type="entry name" value="P450"/>
</dbReference>
<feature type="binding site" description="axial binding residue" evidence="8">
    <location>
        <position position="481"/>
    </location>
    <ligand>
        <name>heme</name>
        <dbReference type="ChEBI" id="CHEBI:30413"/>
    </ligand>
    <ligandPart>
        <name>Fe</name>
        <dbReference type="ChEBI" id="CHEBI:18248"/>
    </ligandPart>
</feature>
<protein>
    <recommendedName>
        <fullName evidence="13">Cytochrome P450</fullName>
    </recommendedName>
</protein>
<feature type="transmembrane region" description="Helical" evidence="10">
    <location>
        <begin position="6"/>
        <end position="25"/>
    </location>
</feature>
<keyword evidence="3 8" id="KW-0349">Heme</keyword>
<keyword evidence="7 9" id="KW-0503">Monooxygenase</keyword>
<evidence type="ECO:0000256" key="3">
    <source>
        <dbReference type="ARBA" id="ARBA00022617"/>
    </source>
</evidence>
<organism evidence="11 12">
    <name type="scientific">Cannabis sativa</name>
    <name type="common">Hemp</name>
    <name type="synonym">Marijuana</name>
    <dbReference type="NCBI Taxonomy" id="3483"/>
    <lineage>
        <taxon>Eukaryota</taxon>
        <taxon>Viridiplantae</taxon>
        <taxon>Streptophyta</taxon>
        <taxon>Embryophyta</taxon>
        <taxon>Tracheophyta</taxon>
        <taxon>Spermatophyta</taxon>
        <taxon>Magnoliopsida</taxon>
        <taxon>eudicotyledons</taxon>
        <taxon>Gunneridae</taxon>
        <taxon>Pentapetalae</taxon>
        <taxon>rosids</taxon>
        <taxon>fabids</taxon>
        <taxon>Rosales</taxon>
        <taxon>Cannabaceae</taxon>
        <taxon>Cannabis</taxon>
    </lineage>
</organism>
<dbReference type="InterPro" id="IPR017972">
    <property type="entry name" value="Cyt_P450_CS"/>
</dbReference>
<keyword evidence="5 9" id="KW-0560">Oxidoreductase</keyword>
<evidence type="ECO:0000256" key="9">
    <source>
        <dbReference type="RuleBase" id="RU000461"/>
    </source>
</evidence>
<proteinExistence type="inferred from homology"/>
<dbReference type="FunFam" id="1.10.630.10:FF:000126">
    <property type="entry name" value="Predicted protein"/>
    <property type="match status" value="1"/>
</dbReference>
<dbReference type="Pfam" id="PF00067">
    <property type="entry name" value="p450"/>
    <property type="match status" value="2"/>
</dbReference>
<dbReference type="InterPro" id="IPR036396">
    <property type="entry name" value="Cyt_P450_sf"/>
</dbReference>
<evidence type="ECO:0000256" key="2">
    <source>
        <dbReference type="ARBA" id="ARBA00010617"/>
    </source>
</evidence>
<dbReference type="Proteomes" id="UP000583929">
    <property type="component" value="Unassembled WGS sequence"/>
</dbReference>
<evidence type="ECO:0008006" key="13">
    <source>
        <dbReference type="Google" id="ProtNLM"/>
    </source>
</evidence>
<reference evidence="11 12" key="1">
    <citation type="journal article" date="2020" name="bioRxiv">
        <title>Sequence and annotation of 42 cannabis genomes reveals extensive copy number variation in cannabinoid synthesis and pathogen resistance genes.</title>
        <authorList>
            <person name="Mckernan K.J."/>
            <person name="Helbert Y."/>
            <person name="Kane L.T."/>
            <person name="Ebling H."/>
            <person name="Zhang L."/>
            <person name="Liu B."/>
            <person name="Eaton Z."/>
            <person name="Mclaughlin S."/>
            <person name="Kingan S."/>
            <person name="Baybayan P."/>
            <person name="Concepcion G."/>
            <person name="Jordan M."/>
            <person name="Riva A."/>
            <person name="Barbazuk W."/>
            <person name="Harkins T."/>
        </authorList>
    </citation>
    <scope>NUCLEOTIDE SEQUENCE [LARGE SCALE GENOMIC DNA]</scope>
    <source>
        <strain evidence="12">cv. Jamaican Lion 4</strain>
        <tissue evidence="11">Leaf</tissue>
    </source>
</reference>
<dbReference type="PROSITE" id="PS00086">
    <property type="entry name" value="CYTOCHROME_P450"/>
    <property type="match status" value="1"/>
</dbReference>
<keyword evidence="10" id="KW-0812">Transmembrane</keyword>
<dbReference type="GO" id="GO:0004497">
    <property type="term" value="F:monooxygenase activity"/>
    <property type="evidence" value="ECO:0007669"/>
    <property type="project" value="UniProtKB-KW"/>
</dbReference>
<dbReference type="InterPro" id="IPR002401">
    <property type="entry name" value="Cyt_P450_E_grp-I"/>
</dbReference>
<evidence type="ECO:0000256" key="7">
    <source>
        <dbReference type="ARBA" id="ARBA00023033"/>
    </source>
</evidence>
<dbReference type="Gene3D" id="1.10.630.10">
    <property type="entry name" value="Cytochrome P450"/>
    <property type="match status" value="2"/>
</dbReference>
<dbReference type="GO" id="GO:0016705">
    <property type="term" value="F:oxidoreductase activity, acting on paired donors, with incorporation or reduction of molecular oxygen"/>
    <property type="evidence" value="ECO:0007669"/>
    <property type="project" value="InterPro"/>
</dbReference>
<accession>A0A7J6DNT6</accession>
<keyword evidence="12" id="KW-1185">Reference proteome</keyword>
<comment type="caution">
    <text evidence="11">The sequence shown here is derived from an EMBL/GenBank/DDBJ whole genome shotgun (WGS) entry which is preliminary data.</text>
</comment>
<dbReference type="EMBL" id="JAATIQ010000774">
    <property type="protein sequence ID" value="KAF4347742.1"/>
    <property type="molecule type" value="Genomic_DNA"/>
</dbReference>
<comment type="cofactor">
    <cofactor evidence="1 8">
        <name>heme</name>
        <dbReference type="ChEBI" id="CHEBI:30413"/>
    </cofactor>
</comment>
<dbReference type="PANTHER" id="PTHR47955:SF8">
    <property type="entry name" value="CYTOCHROME P450 71D11-LIKE"/>
    <property type="match status" value="1"/>
</dbReference>
<keyword evidence="10" id="KW-1133">Transmembrane helix</keyword>
<evidence type="ECO:0000313" key="12">
    <source>
        <dbReference type="Proteomes" id="UP000583929"/>
    </source>
</evidence>
<dbReference type="SUPFAM" id="SSF48264">
    <property type="entry name" value="Cytochrome P450"/>
    <property type="match status" value="2"/>
</dbReference>
<evidence type="ECO:0000313" key="11">
    <source>
        <dbReference type="EMBL" id="KAF4347742.1"/>
    </source>
</evidence>
<comment type="similarity">
    <text evidence="2 9">Belongs to the cytochrome P450 family.</text>
</comment>
<dbReference type="GO" id="GO:0005506">
    <property type="term" value="F:iron ion binding"/>
    <property type="evidence" value="ECO:0007669"/>
    <property type="project" value="InterPro"/>
</dbReference>
<dbReference type="PANTHER" id="PTHR47955">
    <property type="entry name" value="CYTOCHROME P450 FAMILY 71 PROTEIN"/>
    <property type="match status" value="1"/>
</dbReference>